<keyword evidence="2" id="KW-0805">Transcription regulation</keyword>
<dbReference type="PROSITE" id="PS50931">
    <property type="entry name" value="HTH_LYSR"/>
    <property type="match status" value="1"/>
</dbReference>
<dbReference type="CDD" id="cd08422">
    <property type="entry name" value="PBP2_CrgA_like"/>
    <property type="match status" value="1"/>
</dbReference>
<dbReference type="InterPro" id="IPR058163">
    <property type="entry name" value="LysR-type_TF_proteobact-type"/>
</dbReference>
<gene>
    <name evidence="6" type="ORF">J2R62_08660</name>
</gene>
<dbReference type="InterPro" id="IPR036390">
    <property type="entry name" value="WH_DNA-bd_sf"/>
</dbReference>
<reference evidence="6" key="1">
    <citation type="submission" date="2021-03" db="EMBL/GenBank/DDBJ databases">
        <title>Plesiomonas shigelloides zfcc0051, isolated from zebrafish feces.</title>
        <authorList>
            <person name="Vanderhoek Z."/>
            <person name="Gaulke C."/>
        </authorList>
    </citation>
    <scope>NUCLEOTIDE SEQUENCE</scope>
    <source>
        <strain evidence="6">Zfcc0051</strain>
    </source>
</reference>
<evidence type="ECO:0000256" key="4">
    <source>
        <dbReference type="ARBA" id="ARBA00023163"/>
    </source>
</evidence>
<dbReference type="GO" id="GO:0043565">
    <property type="term" value="F:sequence-specific DNA binding"/>
    <property type="evidence" value="ECO:0007669"/>
    <property type="project" value="TreeGrafter"/>
</dbReference>
<protein>
    <submittedName>
        <fullName evidence="6">LysR family transcriptional regulator</fullName>
    </submittedName>
</protein>
<keyword evidence="4" id="KW-0804">Transcription</keyword>
<evidence type="ECO:0000313" key="6">
    <source>
        <dbReference type="EMBL" id="MBO1108290.1"/>
    </source>
</evidence>
<evidence type="ECO:0000259" key="5">
    <source>
        <dbReference type="PROSITE" id="PS50931"/>
    </source>
</evidence>
<dbReference type="Gene3D" id="1.10.10.10">
    <property type="entry name" value="Winged helix-like DNA-binding domain superfamily/Winged helix DNA-binding domain"/>
    <property type="match status" value="1"/>
</dbReference>
<evidence type="ECO:0000256" key="3">
    <source>
        <dbReference type="ARBA" id="ARBA00023125"/>
    </source>
</evidence>
<dbReference type="SUPFAM" id="SSF53850">
    <property type="entry name" value="Periplasmic binding protein-like II"/>
    <property type="match status" value="1"/>
</dbReference>
<dbReference type="AlphaFoldDB" id="A0A8I1W906"/>
<keyword evidence="3" id="KW-0238">DNA-binding</keyword>
<accession>A0A8I1W906</accession>
<sequence length="319" mass="36681">MRFKLDDMILFVRVAEKLSFSRVAEEMDIPQPTVSRRIRQFEDQLRQRLFERTTRQIQLTEIGAGVLQHCYAVLNEIKELENFIDHSQQEVSGELVIASSARVGTQLANFFLSDFLARYPGIRIVLKNVQVQDGYSDFDGDILLCQHKPNNGNLIAQRLVTGRRSFYAAPSYLEKYGMPQSPDDFEQHQFVMLDDGLLPPDVVRYTLPDGQIIEKKIQGSLTFSDIEHAYGMALQGHGIIWSPYVLALRDVQEGNLVNLFDGQYGLELPFYAVYRSRRNQPSKIRCFIDMLRERFETITSDTYSKFAYPYAPDGIGARQ</sequence>
<comment type="similarity">
    <text evidence="1">Belongs to the LysR transcriptional regulatory family.</text>
</comment>
<dbReference type="FunFam" id="1.10.10.10:FF:000001">
    <property type="entry name" value="LysR family transcriptional regulator"/>
    <property type="match status" value="1"/>
</dbReference>
<name>A0A8I1W906_PLESH</name>
<dbReference type="PANTHER" id="PTHR30537:SF21">
    <property type="entry name" value="HTH-TYPE TRANSCRIPTIONAL REGULATOR SINR-RELATED"/>
    <property type="match status" value="1"/>
</dbReference>
<dbReference type="Pfam" id="PF03466">
    <property type="entry name" value="LysR_substrate"/>
    <property type="match status" value="1"/>
</dbReference>
<dbReference type="Pfam" id="PF00126">
    <property type="entry name" value="HTH_1"/>
    <property type="match status" value="1"/>
</dbReference>
<dbReference type="SUPFAM" id="SSF46785">
    <property type="entry name" value="Winged helix' DNA-binding domain"/>
    <property type="match status" value="1"/>
</dbReference>
<dbReference type="InterPro" id="IPR005119">
    <property type="entry name" value="LysR_subst-bd"/>
</dbReference>
<dbReference type="PANTHER" id="PTHR30537">
    <property type="entry name" value="HTH-TYPE TRANSCRIPTIONAL REGULATOR"/>
    <property type="match status" value="1"/>
</dbReference>
<evidence type="ECO:0000313" key="7">
    <source>
        <dbReference type="Proteomes" id="UP000664658"/>
    </source>
</evidence>
<evidence type="ECO:0000256" key="2">
    <source>
        <dbReference type="ARBA" id="ARBA00023015"/>
    </source>
</evidence>
<dbReference type="GO" id="GO:0006351">
    <property type="term" value="P:DNA-templated transcription"/>
    <property type="evidence" value="ECO:0007669"/>
    <property type="project" value="TreeGrafter"/>
</dbReference>
<feature type="domain" description="HTH lysR-type" evidence="5">
    <location>
        <begin position="3"/>
        <end position="60"/>
    </location>
</feature>
<dbReference type="Proteomes" id="UP000664658">
    <property type="component" value="Unassembled WGS sequence"/>
</dbReference>
<dbReference type="GO" id="GO:0003700">
    <property type="term" value="F:DNA-binding transcription factor activity"/>
    <property type="evidence" value="ECO:0007669"/>
    <property type="project" value="InterPro"/>
</dbReference>
<dbReference type="InterPro" id="IPR036388">
    <property type="entry name" value="WH-like_DNA-bd_sf"/>
</dbReference>
<dbReference type="EMBL" id="JAFNAA010000008">
    <property type="protein sequence ID" value="MBO1108290.1"/>
    <property type="molecule type" value="Genomic_DNA"/>
</dbReference>
<organism evidence="6 7">
    <name type="scientific">Plesiomonas shigelloides</name>
    <name type="common">Aeromonas shigelloides</name>
    <dbReference type="NCBI Taxonomy" id="703"/>
    <lineage>
        <taxon>Bacteria</taxon>
        <taxon>Pseudomonadati</taxon>
        <taxon>Pseudomonadota</taxon>
        <taxon>Gammaproteobacteria</taxon>
        <taxon>Enterobacterales</taxon>
        <taxon>Enterobacteriaceae</taxon>
        <taxon>Plesiomonas</taxon>
    </lineage>
</organism>
<dbReference type="InterPro" id="IPR000847">
    <property type="entry name" value="LysR_HTH_N"/>
</dbReference>
<evidence type="ECO:0000256" key="1">
    <source>
        <dbReference type="ARBA" id="ARBA00009437"/>
    </source>
</evidence>
<dbReference type="Gene3D" id="3.40.190.290">
    <property type="match status" value="1"/>
</dbReference>
<proteinExistence type="inferred from homology"/>
<comment type="caution">
    <text evidence="6">The sequence shown here is derived from an EMBL/GenBank/DDBJ whole genome shotgun (WGS) entry which is preliminary data.</text>
</comment>
<dbReference type="PRINTS" id="PR00039">
    <property type="entry name" value="HTHLYSR"/>
</dbReference>